<dbReference type="GO" id="GO:0005886">
    <property type="term" value="C:plasma membrane"/>
    <property type="evidence" value="ECO:0007669"/>
    <property type="project" value="UniProtKB-SubCell"/>
</dbReference>
<evidence type="ECO:0000256" key="7">
    <source>
        <dbReference type="ARBA" id="ARBA00023136"/>
    </source>
</evidence>
<gene>
    <name evidence="10" type="ORF">F5I99_13020</name>
</gene>
<evidence type="ECO:0000256" key="8">
    <source>
        <dbReference type="RuleBase" id="RU365088"/>
    </source>
</evidence>
<comment type="subcellular location">
    <subcellularLocation>
        <location evidence="8">Cell inner membrane</location>
        <topology evidence="8">Multi-pass membrane protein</topology>
    </subcellularLocation>
    <subcellularLocation>
        <location evidence="1">Cell membrane</location>
        <topology evidence="1">Multi-pass membrane protein</topology>
    </subcellularLocation>
</comment>
<evidence type="ECO:0000256" key="1">
    <source>
        <dbReference type="ARBA" id="ARBA00004651"/>
    </source>
</evidence>
<dbReference type="Gene3D" id="1.20.1720.10">
    <property type="entry name" value="Multidrug resistance protein D"/>
    <property type="match status" value="1"/>
</dbReference>
<organism evidence="10 11">
    <name type="scientific">Nitrincola iocasae</name>
    <dbReference type="NCBI Taxonomy" id="2614693"/>
    <lineage>
        <taxon>Bacteria</taxon>
        <taxon>Pseudomonadati</taxon>
        <taxon>Pseudomonadota</taxon>
        <taxon>Gammaproteobacteria</taxon>
        <taxon>Oceanospirillales</taxon>
        <taxon>Oceanospirillaceae</taxon>
        <taxon>Nitrincola</taxon>
    </lineage>
</organism>
<keyword evidence="8" id="KW-0997">Cell inner membrane</keyword>
<dbReference type="CDD" id="cd17320">
    <property type="entry name" value="MFS_MdfA_MDR_like"/>
    <property type="match status" value="1"/>
</dbReference>
<feature type="transmembrane region" description="Helical" evidence="8">
    <location>
        <begin position="340"/>
        <end position="362"/>
    </location>
</feature>
<dbReference type="Proteomes" id="UP000325606">
    <property type="component" value="Chromosome"/>
</dbReference>
<feature type="transmembrane region" description="Helical" evidence="8">
    <location>
        <begin position="12"/>
        <end position="32"/>
    </location>
</feature>
<dbReference type="EMBL" id="CP044222">
    <property type="protein sequence ID" value="QEW07347.1"/>
    <property type="molecule type" value="Genomic_DNA"/>
</dbReference>
<dbReference type="InterPro" id="IPR004812">
    <property type="entry name" value="Efflux_drug-R_Bcr/CmlA"/>
</dbReference>
<dbReference type="PROSITE" id="PS50850">
    <property type="entry name" value="MFS"/>
    <property type="match status" value="1"/>
</dbReference>
<feature type="transmembrane region" description="Helical" evidence="8">
    <location>
        <begin position="368"/>
        <end position="388"/>
    </location>
</feature>
<keyword evidence="11" id="KW-1185">Reference proteome</keyword>
<evidence type="ECO:0000256" key="2">
    <source>
        <dbReference type="ARBA" id="ARBA00006236"/>
    </source>
</evidence>
<dbReference type="RefSeq" id="WP_151056677.1">
    <property type="nucleotide sequence ID" value="NZ_CP044222.1"/>
</dbReference>
<feature type="transmembrane region" description="Helical" evidence="8">
    <location>
        <begin position="76"/>
        <end position="94"/>
    </location>
</feature>
<comment type="similarity">
    <text evidence="2 8">Belongs to the major facilitator superfamily. Bcr/CmlA family.</text>
</comment>
<dbReference type="GO" id="GO:0042910">
    <property type="term" value="F:xenobiotic transmembrane transporter activity"/>
    <property type="evidence" value="ECO:0007669"/>
    <property type="project" value="InterPro"/>
</dbReference>
<feature type="transmembrane region" description="Helical" evidence="8">
    <location>
        <begin position="106"/>
        <end position="127"/>
    </location>
</feature>
<dbReference type="SUPFAM" id="SSF103473">
    <property type="entry name" value="MFS general substrate transporter"/>
    <property type="match status" value="1"/>
</dbReference>
<reference evidence="10 11" key="1">
    <citation type="submission" date="2019-09" db="EMBL/GenBank/DDBJ databases">
        <title>Nitrincola iocasae sp. nov., a bacterium isolated from the sediment collected at a cold seep field in South China Sea.</title>
        <authorList>
            <person name="Zhang H."/>
            <person name="Wang H."/>
            <person name="Li C."/>
        </authorList>
    </citation>
    <scope>NUCLEOTIDE SEQUENCE [LARGE SCALE GENOMIC DNA]</scope>
    <source>
        <strain evidence="10 11">KXZD1103</strain>
    </source>
</reference>
<evidence type="ECO:0000313" key="10">
    <source>
        <dbReference type="EMBL" id="QEW07347.1"/>
    </source>
</evidence>
<dbReference type="NCBIfam" id="TIGR00710">
    <property type="entry name" value="efflux_Bcr_CflA"/>
    <property type="match status" value="1"/>
</dbReference>
<evidence type="ECO:0000259" key="9">
    <source>
        <dbReference type="PROSITE" id="PS50850"/>
    </source>
</evidence>
<dbReference type="AlphaFoldDB" id="A0A5J6LFL2"/>
<feature type="transmembrane region" description="Helical" evidence="8">
    <location>
        <begin position="139"/>
        <end position="160"/>
    </location>
</feature>
<keyword evidence="6 8" id="KW-1133">Transmembrane helix</keyword>
<feature type="transmembrane region" description="Helical" evidence="8">
    <location>
        <begin position="166"/>
        <end position="183"/>
    </location>
</feature>
<dbReference type="PROSITE" id="PS00216">
    <property type="entry name" value="SUGAR_TRANSPORT_1"/>
    <property type="match status" value="1"/>
</dbReference>
<sequence>MTSLPRSIPGLLWMLAGLTALAPLAIDAYLPAFPNMAADLEVSVQHIELTVSLFLAGFAFGQLSGGPFSDHYGRRTAISTGLVLFILGTLGILISPQIETVWIARFIQAFGGGISVVNSAAIVRDLFRGADSARAMSKIAAIMMVAPMLAPVLGSLLLHISNWRGIFLVLLVYSITLLLTLRLKLPETRQQQDFPAISPLRRYLQIIRHRRALGFLASVAFSYAAMFAFITGAAGVYMEHFDASASIFPLLFGANVVILLICNQVNIRIVHRYTPQRMMAIAQWTQWIIGCTLLAMIGLIELQLWQLVPAMMLFIGLQGFVISNGMASTMEFFPQSAATATALVGASGFALGGLSGALLGLLGDGTPMPMVAIMTLSVFTGILLRIILHRKPLSTPAD</sequence>
<keyword evidence="7 8" id="KW-0472">Membrane</keyword>
<name>A0A5J6LFL2_9GAMM</name>
<dbReference type="InterPro" id="IPR020846">
    <property type="entry name" value="MFS_dom"/>
</dbReference>
<evidence type="ECO:0000256" key="4">
    <source>
        <dbReference type="ARBA" id="ARBA00022475"/>
    </source>
</evidence>
<accession>A0A5J6LFL2</accession>
<feature type="domain" description="Major facilitator superfamily (MFS) profile" evidence="9">
    <location>
        <begin position="11"/>
        <end position="393"/>
    </location>
</feature>
<feature type="transmembrane region" description="Helical" evidence="8">
    <location>
        <begin position="212"/>
        <end position="237"/>
    </location>
</feature>
<evidence type="ECO:0000256" key="5">
    <source>
        <dbReference type="ARBA" id="ARBA00022692"/>
    </source>
</evidence>
<dbReference type="InterPro" id="IPR011701">
    <property type="entry name" value="MFS"/>
</dbReference>
<feature type="transmembrane region" description="Helical" evidence="8">
    <location>
        <begin position="284"/>
        <end position="305"/>
    </location>
</feature>
<dbReference type="KEGG" id="nik:F5I99_13020"/>
<evidence type="ECO:0000313" key="11">
    <source>
        <dbReference type="Proteomes" id="UP000325606"/>
    </source>
</evidence>
<proteinExistence type="inferred from homology"/>
<protein>
    <recommendedName>
        <fullName evidence="8">Bcr/CflA family efflux transporter</fullName>
    </recommendedName>
</protein>
<keyword evidence="5 8" id="KW-0812">Transmembrane</keyword>
<keyword evidence="4" id="KW-1003">Cell membrane</keyword>
<feature type="transmembrane region" description="Helical" evidence="8">
    <location>
        <begin position="243"/>
        <end position="263"/>
    </location>
</feature>
<dbReference type="InterPro" id="IPR005829">
    <property type="entry name" value="Sugar_transporter_CS"/>
</dbReference>
<dbReference type="InterPro" id="IPR036259">
    <property type="entry name" value="MFS_trans_sf"/>
</dbReference>
<feature type="transmembrane region" description="Helical" evidence="8">
    <location>
        <begin position="44"/>
        <end position="64"/>
    </location>
</feature>
<evidence type="ECO:0000256" key="3">
    <source>
        <dbReference type="ARBA" id="ARBA00022448"/>
    </source>
</evidence>
<evidence type="ECO:0000256" key="6">
    <source>
        <dbReference type="ARBA" id="ARBA00022989"/>
    </source>
</evidence>
<dbReference type="Pfam" id="PF07690">
    <property type="entry name" value="MFS_1"/>
    <property type="match status" value="1"/>
</dbReference>
<dbReference type="PANTHER" id="PTHR23502">
    <property type="entry name" value="MAJOR FACILITATOR SUPERFAMILY"/>
    <property type="match status" value="1"/>
</dbReference>
<keyword evidence="3 8" id="KW-0813">Transport</keyword>
<dbReference type="GO" id="GO:1990961">
    <property type="term" value="P:xenobiotic detoxification by transmembrane export across the plasma membrane"/>
    <property type="evidence" value="ECO:0007669"/>
    <property type="project" value="InterPro"/>
</dbReference>
<feature type="transmembrane region" description="Helical" evidence="8">
    <location>
        <begin position="311"/>
        <end position="333"/>
    </location>
</feature>
<dbReference type="PANTHER" id="PTHR23502:SF132">
    <property type="entry name" value="POLYAMINE TRANSPORTER 2-RELATED"/>
    <property type="match status" value="1"/>
</dbReference>